<proteinExistence type="predicted"/>
<keyword evidence="3" id="KW-1185">Reference proteome</keyword>
<feature type="region of interest" description="Disordered" evidence="1">
    <location>
        <begin position="1"/>
        <end position="26"/>
    </location>
</feature>
<evidence type="ECO:0000256" key="1">
    <source>
        <dbReference type="SAM" id="MobiDB-lite"/>
    </source>
</evidence>
<dbReference type="EMBL" id="CP136897">
    <property type="protein sequence ID" value="WOL16653.1"/>
    <property type="molecule type" value="Genomic_DNA"/>
</dbReference>
<feature type="compositionally biased region" description="Basic and acidic residues" evidence="1">
    <location>
        <begin position="65"/>
        <end position="76"/>
    </location>
</feature>
<evidence type="ECO:0000313" key="3">
    <source>
        <dbReference type="Proteomes" id="UP001327560"/>
    </source>
</evidence>
<name>A0AAQ3KWZ8_9LILI</name>
<gene>
    <name evidence="2" type="ORF">Cni_G25441</name>
</gene>
<dbReference type="Proteomes" id="UP001327560">
    <property type="component" value="Chromosome 8"/>
</dbReference>
<evidence type="ECO:0000313" key="2">
    <source>
        <dbReference type="EMBL" id="WOL16653.1"/>
    </source>
</evidence>
<reference evidence="2 3" key="1">
    <citation type="submission" date="2023-10" db="EMBL/GenBank/DDBJ databases">
        <title>Chromosome-scale genome assembly provides insights into flower coloration mechanisms of Canna indica.</title>
        <authorList>
            <person name="Li C."/>
        </authorList>
    </citation>
    <scope>NUCLEOTIDE SEQUENCE [LARGE SCALE GENOMIC DNA]</scope>
    <source>
        <tissue evidence="2">Flower</tissue>
    </source>
</reference>
<dbReference type="AlphaFoldDB" id="A0AAQ3KWZ8"/>
<feature type="region of interest" description="Disordered" evidence="1">
    <location>
        <begin position="65"/>
        <end position="85"/>
    </location>
</feature>
<organism evidence="2 3">
    <name type="scientific">Canna indica</name>
    <name type="common">Indian-shot</name>
    <dbReference type="NCBI Taxonomy" id="4628"/>
    <lineage>
        <taxon>Eukaryota</taxon>
        <taxon>Viridiplantae</taxon>
        <taxon>Streptophyta</taxon>
        <taxon>Embryophyta</taxon>
        <taxon>Tracheophyta</taxon>
        <taxon>Spermatophyta</taxon>
        <taxon>Magnoliopsida</taxon>
        <taxon>Liliopsida</taxon>
        <taxon>Zingiberales</taxon>
        <taxon>Cannaceae</taxon>
        <taxon>Canna</taxon>
    </lineage>
</organism>
<sequence length="124" mass="13370">MDLRTDSDTGLAHPTRFGPCFTQPTNPTAEILSHDAAAAAAQHQLPLSLEKIPYVTKTSTRREFEAEEAANKRGRGDSNSPTFLPCVISPPPAPLPLSPLRQTVVSLHLQGHSLCSVSLNCKNE</sequence>
<protein>
    <submittedName>
        <fullName evidence="2">Uncharacterized protein</fullName>
    </submittedName>
</protein>
<accession>A0AAQ3KWZ8</accession>